<dbReference type="SUPFAM" id="SSF56281">
    <property type="entry name" value="Metallo-hydrolase/oxidoreductase"/>
    <property type="match status" value="1"/>
</dbReference>
<proteinExistence type="predicted"/>
<keyword evidence="3" id="KW-1185">Reference proteome</keyword>
<accession>A0AAQ4CV99</accession>
<evidence type="ECO:0000313" key="2">
    <source>
        <dbReference type="EMBL" id="BDB99730.1"/>
    </source>
</evidence>
<reference evidence="2 3" key="1">
    <citation type="journal article" date="2022" name="Microbiol. Resour. Announc.">
        <title>Complete Genome Sequence of the Hyperthermophilic and Acidophilic Archaeon Saccharolobus caldissimus Strain HS-3T.</title>
        <authorList>
            <person name="Sakai H.D."/>
            <person name="Kurosawa N."/>
        </authorList>
    </citation>
    <scope>NUCLEOTIDE SEQUENCE [LARGE SCALE GENOMIC DNA]</scope>
    <source>
        <strain evidence="2 3">JCM32116</strain>
    </source>
</reference>
<dbReference type="RefSeq" id="WP_229570197.1">
    <property type="nucleotide sequence ID" value="NZ_AP025226.1"/>
</dbReference>
<dbReference type="Proteomes" id="UP001319921">
    <property type="component" value="Chromosome"/>
</dbReference>
<dbReference type="Pfam" id="PF00753">
    <property type="entry name" value="Lactamase_B"/>
    <property type="match status" value="1"/>
</dbReference>
<gene>
    <name evidence="2" type="ORF">SACC_27470</name>
</gene>
<dbReference type="SMART" id="SM00849">
    <property type="entry name" value="Lactamase_B"/>
    <property type="match status" value="1"/>
</dbReference>
<dbReference type="PANTHER" id="PTHR42951">
    <property type="entry name" value="METALLO-BETA-LACTAMASE DOMAIN-CONTAINING"/>
    <property type="match status" value="1"/>
</dbReference>
<protein>
    <recommendedName>
        <fullName evidence="1">Metallo-beta-lactamase domain-containing protein</fullName>
    </recommendedName>
</protein>
<sequence length="305" mass="34180">MIELKEIDKGIILIATEYHDVDLNLLFITKNNDNYLLDTSTSIQIKAIIDRLGITPKNAIISHAHLDHAGGSGYLSNQGTKVIAHPITASLLSDLDSSIYSFFPKRYIKWIGKEESEKFIKLIKEELGEPKITSINLPNSDFIKCLDAFGHVAGAIVCQSKGILFSGDEIQGSGIRGKTETNAIPQISSIPEYLLTIYKIIQIKPEIIIPAHNYLPINKRVIEGSEVDKFLYSSLEAVFKLLNIAESILEKPITLGQFTQKLLEEYGIKRKVYPQALITAEAILKYFDRKVKKIKEGDVILYSMK</sequence>
<organism evidence="2 3">
    <name type="scientific">Saccharolobus caldissimus</name>
    <dbReference type="NCBI Taxonomy" id="1702097"/>
    <lineage>
        <taxon>Archaea</taxon>
        <taxon>Thermoproteota</taxon>
        <taxon>Thermoprotei</taxon>
        <taxon>Sulfolobales</taxon>
        <taxon>Sulfolobaceae</taxon>
        <taxon>Saccharolobus</taxon>
    </lineage>
</organism>
<dbReference type="InterPro" id="IPR050855">
    <property type="entry name" value="NDM-1-like"/>
</dbReference>
<dbReference type="AlphaFoldDB" id="A0AAQ4CV99"/>
<dbReference type="Gene3D" id="3.60.15.10">
    <property type="entry name" value="Ribonuclease Z/Hydroxyacylglutathione hydrolase-like"/>
    <property type="match status" value="1"/>
</dbReference>
<dbReference type="KEGG" id="scas:SACC_27470"/>
<dbReference type="EMBL" id="AP025226">
    <property type="protein sequence ID" value="BDB99730.1"/>
    <property type="molecule type" value="Genomic_DNA"/>
</dbReference>
<evidence type="ECO:0000313" key="3">
    <source>
        <dbReference type="Proteomes" id="UP001319921"/>
    </source>
</evidence>
<dbReference type="CDD" id="cd06262">
    <property type="entry name" value="metallo-hydrolase-like_MBL-fold"/>
    <property type="match status" value="1"/>
</dbReference>
<dbReference type="InterPro" id="IPR001279">
    <property type="entry name" value="Metallo-B-lactamas"/>
</dbReference>
<feature type="domain" description="Metallo-beta-lactamase" evidence="1">
    <location>
        <begin position="22"/>
        <end position="212"/>
    </location>
</feature>
<dbReference type="GeneID" id="68867468"/>
<name>A0AAQ4CV99_9CREN</name>
<dbReference type="PANTHER" id="PTHR42951:SF22">
    <property type="entry name" value="METALLO BETA-LACTAMASE SUPERFAMILY LIPOPROTEIN"/>
    <property type="match status" value="1"/>
</dbReference>
<evidence type="ECO:0000259" key="1">
    <source>
        <dbReference type="SMART" id="SM00849"/>
    </source>
</evidence>
<dbReference type="InterPro" id="IPR036866">
    <property type="entry name" value="RibonucZ/Hydroxyglut_hydro"/>
</dbReference>